<proteinExistence type="inferred from homology"/>
<keyword evidence="7" id="KW-1185">Reference proteome</keyword>
<name>A0ABV6D6D9_9HYPH</name>
<dbReference type="Proteomes" id="UP001589755">
    <property type="component" value="Unassembled WGS sequence"/>
</dbReference>
<dbReference type="EC" id="2.7.1.-" evidence="6"/>
<dbReference type="RefSeq" id="WP_261521448.1">
    <property type="nucleotide sequence ID" value="NZ_JAODNW010000018.1"/>
</dbReference>
<protein>
    <submittedName>
        <fullName evidence="6">FGGY-family carbohydrate kinase</fullName>
        <ecNumber evidence="6">2.7.1.-</ecNumber>
    </submittedName>
</protein>
<evidence type="ECO:0000259" key="4">
    <source>
        <dbReference type="Pfam" id="PF00370"/>
    </source>
</evidence>
<dbReference type="EMBL" id="JBHLXD010000009">
    <property type="protein sequence ID" value="MFC0208205.1"/>
    <property type="molecule type" value="Genomic_DNA"/>
</dbReference>
<dbReference type="Pfam" id="PF00370">
    <property type="entry name" value="FGGY_N"/>
    <property type="match status" value="1"/>
</dbReference>
<dbReference type="Pfam" id="PF21546">
    <property type="entry name" value="FGGY_C_2"/>
    <property type="match status" value="1"/>
</dbReference>
<dbReference type="InterPro" id="IPR043129">
    <property type="entry name" value="ATPase_NBD"/>
</dbReference>
<feature type="domain" description="Carbohydrate kinase FGGY N-terminal" evidence="4">
    <location>
        <begin position="9"/>
        <end position="242"/>
    </location>
</feature>
<comment type="similarity">
    <text evidence="1">Belongs to the FGGY kinase family.</text>
</comment>
<dbReference type="CDD" id="cd07772">
    <property type="entry name" value="ASKHA_NBD_FGGY_NaCK-like"/>
    <property type="match status" value="1"/>
</dbReference>
<evidence type="ECO:0000256" key="1">
    <source>
        <dbReference type="ARBA" id="ARBA00009156"/>
    </source>
</evidence>
<evidence type="ECO:0000313" key="7">
    <source>
        <dbReference type="Proteomes" id="UP001589755"/>
    </source>
</evidence>
<keyword evidence="3 6" id="KW-0418">Kinase</keyword>
<evidence type="ECO:0000259" key="5">
    <source>
        <dbReference type="Pfam" id="PF21546"/>
    </source>
</evidence>
<dbReference type="InterPro" id="IPR018484">
    <property type="entry name" value="FGGY_N"/>
</dbReference>
<reference evidence="6 7" key="1">
    <citation type="submission" date="2024-09" db="EMBL/GenBank/DDBJ databases">
        <authorList>
            <person name="Sun Q."/>
            <person name="Mori K."/>
        </authorList>
    </citation>
    <scope>NUCLEOTIDE SEQUENCE [LARGE SCALE GENOMIC DNA]</scope>
    <source>
        <strain evidence="6 7">CCM 8543</strain>
    </source>
</reference>
<dbReference type="InterPro" id="IPR050406">
    <property type="entry name" value="FGGY_Carb_Kinase"/>
</dbReference>
<evidence type="ECO:0000313" key="6">
    <source>
        <dbReference type="EMBL" id="MFC0208205.1"/>
    </source>
</evidence>
<dbReference type="SUPFAM" id="SSF53067">
    <property type="entry name" value="Actin-like ATPase domain"/>
    <property type="match status" value="2"/>
</dbReference>
<keyword evidence="2 6" id="KW-0808">Transferase</keyword>
<evidence type="ECO:0000256" key="3">
    <source>
        <dbReference type="ARBA" id="ARBA00022777"/>
    </source>
</evidence>
<gene>
    <name evidence="6" type="ORF">ACFFJ2_07310</name>
</gene>
<feature type="domain" description="Carbohydrate kinase FGGY C-terminal" evidence="5">
    <location>
        <begin position="250"/>
        <end position="422"/>
    </location>
</feature>
<organism evidence="6 7">
    <name type="scientific">Chelativorans intermedius</name>
    <dbReference type="NCBI Taxonomy" id="515947"/>
    <lineage>
        <taxon>Bacteria</taxon>
        <taxon>Pseudomonadati</taxon>
        <taxon>Pseudomonadota</taxon>
        <taxon>Alphaproteobacteria</taxon>
        <taxon>Hyphomicrobiales</taxon>
        <taxon>Phyllobacteriaceae</taxon>
        <taxon>Chelativorans</taxon>
    </lineage>
</organism>
<dbReference type="PANTHER" id="PTHR43095:SF5">
    <property type="entry name" value="XYLULOSE KINASE"/>
    <property type="match status" value="1"/>
</dbReference>
<dbReference type="Gene3D" id="3.30.420.40">
    <property type="match status" value="2"/>
</dbReference>
<comment type="caution">
    <text evidence="6">The sequence shown here is derived from an EMBL/GenBank/DDBJ whole genome shotgun (WGS) entry which is preliminary data.</text>
</comment>
<evidence type="ECO:0000256" key="2">
    <source>
        <dbReference type="ARBA" id="ARBA00022679"/>
    </source>
</evidence>
<dbReference type="PANTHER" id="PTHR43095">
    <property type="entry name" value="SUGAR KINASE"/>
    <property type="match status" value="1"/>
</dbReference>
<accession>A0ABV6D6D9</accession>
<dbReference type="GO" id="GO:0016301">
    <property type="term" value="F:kinase activity"/>
    <property type="evidence" value="ECO:0007669"/>
    <property type="project" value="UniProtKB-KW"/>
</dbReference>
<dbReference type="InterPro" id="IPR049382">
    <property type="entry name" value="FGGY_C_2"/>
</dbReference>
<sequence length="457" mass="48195">MSGPRHVAVVDIGKTNAKLALVDLEHRAEIDQRRTPNKARADGPYPHYDVESLWRFILDSLATFARRHPLSAISVTTHGATAALLDRHGGLALPVLDYEHEGPQGTAARYEALRPSFSETGSPRLPGGLNLGAQIFWQQSAFPDAFARTAAILPYPQYWAWRLSGVAASEVTSLGCHTDLWSPAARDFSSLVLAMGWRSLMPPLAAASARLGPVLPEVAHAAALDPATPVLCGVHDSNASLLPHLLARRPPFSVVSTGTWVVTMAVGGGSPKLDPERDTLVNVNVFGDPVPSARFMGGREFATLTQGLDGCTEEEMRTVLAGRLLLLPSVQPGCGPYPARRSSWSQMPATAGTRYAAACFYLAMMTATCLDLVAAQGPTVVEGPFAGNTLFTRMLAAATGRDVLVAPADSTGTAIGAALLAAGTPHTAQQEASPVGDPGEAWQAYAAAWRAAVAQTP</sequence>